<keyword evidence="3" id="KW-1185">Reference proteome</keyword>
<protein>
    <submittedName>
        <fullName evidence="2">Uncharacterized protein</fullName>
    </submittedName>
</protein>
<feature type="transmembrane region" description="Helical" evidence="1">
    <location>
        <begin position="427"/>
        <end position="448"/>
    </location>
</feature>
<keyword evidence="1" id="KW-0472">Membrane</keyword>
<dbReference type="PANTHER" id="PTHR35043:SF7">
    <property type="entry name" value="TRANSCRIPTION FACTOR DOMAIN-CONTAINING PROTEIN"/>
    <property type="match status" value="1"/>
</dbReference>
<reference evidence="2 3" key="1">
    <citation type="journal article" date="2018" name="Sci. Rep.">
        <title>Comparative genomics provides insights into the lifestyle and reveals functional heterogeneity of dark septate endophytic fungi.</title>
        <authorList>
            <person name="Knapp D.G."/>
            <person name="Nemeth J.B."/>
            <person name="Barry K."/>
            <person name="Hainaut M."/>
            <person name="Henrissat B."/>
            <person name="Johnson J."/>
            <person name="Kuo A."/>
            <person name="Lim J.H.P."/>
            <person name="Lipzen A."/>
            <person name="Nolan M."/>
            <person name="Ohm R.A."/>
            <person name="Tamas L."/>
            <person name="Grigoriev I.V."/>
            <person name="Spatafora J.W."/>
            <person name="Nagy L.G."/>
            <person name="Kovacs G.M."/>
        </authorList>
    </citation>
    <scope>NUCLEOTIDE SEQUENCE [LARGE SCALE GENOMIC DNA]</scope>
    <source>
        <strain evidence="2 3">DSE2036</strain>
    </source>
</reference>
<feature type="transmembrane region" description="Helical" evidence="1">
    <location>
        <begin position="210"/>
        <end position="229"/>
    </location>
</feature>
<feature type="transmembrane region" description="Helical" evidence="1">
    <location>
        <begin position="460"/>
        <end position="481"/>
    </location>
</feature>
<proteinExistence type="predicted"/>
<dbReference type="EMBL" id="KZ805384">
    <property type="protein sequence ID" value="PVH99833.1"/>
    <property type="molecule type" value="Genomic_DNA"/>
</dbReference>
<dbReference type="STRING" id="97972.A0A2V1DR54"/>
<sequence>MAAAAQEATTVGYISGDNQRDTISLLVSCFATLGLCVYSAVHLNVPAKREPYYEALFRQLKWCLIGLFAPELVLYTAWRQYASARQLCDEVEQARSKLRDRSKSATQSPRYTWTLAHGFYGTMGGIAVEIESNRDTSPYAYIFGDAKRLTLTAKGVALLAHCGLLPDISLDEIKDKNKADGLAKFLVCVQAGWMMIQVISRAAVGLPTTLLEVNTVAHVVCALLMYVVWWHKPRQVTAPTLLPADGLWPLVAYMYSASRLSGQRPDGIRGMIMHAKPELKKLAYIEGSDSNGANNNGRFVPLPQKDAIQQEEAEIFTSEDEEFQTRRQLANEAVMQYPAIRERFKEPKNRQKDTGKAQYLLPYSTELVQPYSLNWPNAGLLRRTQSLVMGMTLWGASMVYGAIHVSAWKYFFPTYAEKLLWHLSSVWVTFCAGFWLSIHLLAYFFPVIDRIWNGFNQRRLGWFATSVIFLLCTICGVSFVGSRAYLVIEAFVSIREVPTEVYDTPNWSQVFPHL</sequence>
<keyword evidence="1" id="KW-1133">Transmembrane helix</keyword>
<gene>
    <name evidence="2" type="ORF">DM02DRAFT_528246</name>
</gene>
<evidence type="ECO:0000256" key="1">
    <source>
        <dbReference type="SAM" id="Phobius"/>
    </source>
</evidence>
<dbReference type="AlphaFoldDB" id="A0A2V1DR54"/>
<dbReference type="OrthoDB" id="3061561at2759"/>
<organism evidence="2 3">
    <name type="scientific">Periconia macrospinosa</name>
    <dbReference type="NCBI Taxonomy" id="97972"/>
    <lineage>
        <taxon>Eukaryota</taxon>
        <taxon>Fungi</taxon>
        <taxon>Dikarya</taxon>
        <taxon>Ascomycota</taxon>
        <taxon>Pezizomycotina</taxon>
        <taxon>Dothideomycetes</taxon>
        <taxon>Pleosporomycetidae</taxon>
        <taxon>Pleosporales</taxon>
        <taxon>Massarineae</taxon>
        <taxon>Periconiaceae</taxon>
        <taxon>Periconia</taxon>
    </lineage>
</organism>
<feature type="transmembrane region" description="Helical" evidence="1">
    <location>
        <begin position="387"/>
        <end position="407"/>
    </location>
</feature>
<dbReference type="PANTHER" id="PTHR35043">
    <property type="entry name" value="TRANSCRIPTION FACTOR DOMAIN-CONTAINING PROTEIN"/>
    <property type="match status" value="1"/>
</dbReference>
<name>A0A2V1DR54_9PLEO</name>
<dbReference type="Proteomes" id="UP000244855">
    <property type="component" value="Unassembled WGS sequence"/>
</dbReference>
<evidence type="ECO:0000313" key="2">
    <source>
        <dbReference type="EMBL" id="PVH99833.1"/>
    </source>
</evidence>
<evidence type="ECO:0000313" key="3">
    <source>
        <dbReference type="Proteomes" id="UP000244855"/>
    </source>
</evidence>
<feature type="transmembrane region" description="Helical" evidence="1">
    <location>
        <begin position="182"/>
        <end position="204"/>
    </location>
</feature>
<accession>A0A2V1DR54</accession>
<feature type="transmembrane region" description="Helical" evidence="1">
    <location>
        <begin position="23"/>
        <end position="41"/>
    </location>
</feature>
<keyword evidence="1" id="KW-0812">Transmembrane</keyword>